<gene>
    <name evidence="2" type="ORF">BGZ95_001840</name>
</gene>
<accession>A0AAD4DKX6</accession>
<dbReference type="EMBL" id="JAAAIL010000138">
    <property type="protein sequence ID" value="KAG0279251.1"/>
    <property type="molecule type" value="Genomic_DNA"/>
</dbReference>
<evidence type="ECO:0000313" key="2">
    <source>
        <dbReference type="EMBL" id="KAG0279251.1"/>
    </source>
</evidence>
<feature type="compositionally biased region" description="Polar residues" evidence="1">
    <location>
        <begin position="384"/>
        <end position="393"/>
    </location>
</feature>
<feature type="compositionally biased region" description="Low complexity" evidence="1">
    <location>
        <begin position="334"/>
        <end position="352"/>
    </location>
</feature>
<name>A0AAD4DKX6_9FUNG</name>
<keyword evidence="3" id="KW-1185">Reference proteome</keyword>
<comment type="caution">
    <text evidence="2">The sequence shown here is derived from an EMBL/GenBank/DDBJ whole genome shotgun (WGS) entry which is preliminary data.</text>
</comment>
<evidence type="ECO:0000256" key="1">
    <source>
        <dbReference type="SAM" id="MobiDB-lite"/>
    </source>
</evidence>
<feature type="region of interest" description="Disordered" evidence="1">
    <location>
        <begin position="377"/>
        <end position="399"/>
    </location>
</feature>
<evidence type="ECO:0000313" key="3">
    <source>
        <dbReference type="Proteomes" id="UP001194580"/>
    </source>
</evidence>
<organism evidence="2 3">
    <name type="scientific">Linnemannia exigua</name>
    <dbReference type="NCBI Taxonomy" id="604196"/>
    <lineage>
        <taxon>Eukaryota</taxon>
        <taxon>Fungi</taxon>
        <taxon>Fungi incertae sedis</taxon>
        <taxon>Mucoromycota</taxon>
        <taxon>Mortierellomycotina</taxon>
        <taxon>Mortierellomycetes</taxon>
        <taxon>Mortierellales</taxon>
        <taxon>Mortierellaceae</taxon>
        <taxon>Linnemannia</taxon>
    </lineage>
</organism>
<feature type="region of interest" description="Disordered" evidence="1">
    <location>
        <begin position="331"/>
        <end position="354"/>
    </location>
</feature>
<proteinExistence type="predicted"/>
<protein>
    <submittedName>
        <fullName evidence="2">Uncharacterized protein</fullName>
    </submittedName>
</protein>
<dbReference type="AlphaFoldDB" id="A0AAD4DKX6"/>
<feature type="region of interest" description="Disordered" evidence="1">
    <location>
        <begin position="266"/>
        <end position="288"/>
    </location>
</feature>
<dbReference type="Proteomes" id="UP001194580">
    <property type="component" value="Unassembled WGS sequence"/>
</dbReference>
<reference evidence="2" key="1">
    <citation type="journal article" date="2020" name="Fungal Divers.">
        <title>Resolving the Mortierellaceae phylogeny through synthesis of multi-gene phylogenetics and phylogenomics.</title>
        <authorList>
            <person name="Vandepol N."/>
            <person name="Liber J."/>
            <person name="Desiro A."/>
            <person name="Na H."/>
            <person name="Kennedy M."/>
            <person name="Barry K."/>
            <person name="Grigoriev I.V."/>
            <person name="Miller A.N."/>
            <person name="O'Donnell K."/>
            <person name="Stajich J.E."/>
            <person name="Bonito G."/>
        </authorList>
    </citation>
    <scope>NUCLEOTIDE SEQUENCE</scope>
    <source>
        <strain evidence="2">NRRL 28262</strain>
    </source>
</reference>
<feature type="compositionally biased region" description="Acidic residues" evidence="1">
    <location>
        <begin position="277"/>
        <end position="286"/>
    </location>
</feature>
<feature type="compositionally biased region" description="Basic and acidic residues" evidence="1">
    <location>
        <begin position="266"/>
        <end position="276"/>
    </location>
</feature>
<sequence>MPLANAISHFTLPVFKTISQHRTLATIKMHVPFASRIFLTNVVNSLPEGIQELDLCFENSWNFRQTSPYFEIPATERPLPALERICLRGLHQRVDSHWYLDHNYPQQHKQQQSPTPISLSPQHETFCLTYVDTMVLPLLQRTPHLCHLILRKYDSGLRDLLQNLAIYCPNLITLELSTHNAGEMYWSPTGMFNSDTSSQLAVQGSFAHLKEFRVEGEWSDLTFRMMAGLVARSKDTLEIAWFDRRNWEDLGNSWMYNAWTGDLEDSWHEDTPRDTGEDQQEDDDDGALTIDHPFYISNKVNWTHCTRLKELVIYKPEGYLLSGDDNHHPDLFLPTSSTSPTSSPSAASGATGEYPSTFNQLEKLRLSIGDVKWQGGPGGYHSEQGLTESTSSSHQRRLQGQEKREHQLGFILQVRNLFGFLKTYYPRLQYLNIEWSVHPLIQDMSLDYAMRLFCQTERDEISDNSSNMDGWCWWGKVTEQDLDWLCLPWSSQSTLIQSTVSANMTAACKQQYANKSQFLMAPSDSKTTTSDFRNNSNDNESWPLGDIYTCRVGRAWKDNLMLPTCTDLWRFRRYTRRDGMDCVWRALGHYSYGYPTVKSTTTMCSCDWSTELEYAAEGLTLTKESYRSGKKRIMRGATSYRQSVIGKHNQIK</sequence>